<evidence type="ECO:0000256" key="1">
    <source>
        <dbReference type="ARBA" id="ARBA00004651"/>
    </source>
</evidence>
<feature type="transmembrane region" description="Helical" evidence="7">
    <location>
        <begin position="45"/>
        <end position="67"/>
    </location>
</feature>
<keyword evidence="6 7" id="KW-0472">Membrane</keyword>
<evidence type="ECO:0000256" key="6">
    <source>
        <dbReference type="ARBA" id="ARBA00023136"/>
    </source>
</evidence>
<dbReference type="InterPro" id="IPR050833">
    <property type="entry name" value="Poly_Biosynth_Transport"/>
</dbReference>
<evidence type="ECO:0000313" key="9">
    <source>
        <dbReference type="Proteomes" id="UP000298460"/>
    </source>
</evidence>
<feature type="transmembrane region" description="Helical" evidence="7">
    <location>
        <begin position="219"/>
        <end position="242"/>
    </location>
</feature>
<keyword evidence="5 7" id="KW-1133">Transmembrane helix</keyword>
<dbReference type="PANTHER" id="PTHR30250:SF10">
    <property type="entry name" value="LIPOPOLYSACCHARIDE BIOSYNTHESIS PROTEIN WZXC"/>
    <property type="match status" value="1"/>
</dbReference>
<dbReference type="EMBL" id="SPQQ01000026">
    <property type="protein sequence ID" value="TGE34863.1"/>
    <property type="molecule type" value="Genomic_DNA"/>
</dbReference>
<comment type="similarity">
    <text evidence="2">Belongs to the polysaccharide synthase family.</text>
</comment>
<feature type="transmembrane region" description="Helical" evidence="7">
    <location>
        <begin position="424"/>
        <end position="442"/>
    </location>
</feature>
<feature type="transmembrane region" description="Helical" evidence="7">
    <location>
        <begin position="364"/>
        <end position="385"/>
    </location>
</feature>
<sequence length="484" mass="54171">MNLNSNELSRKVGNAAKWSIITEVSSKIIVPITNMILARLLAPEAFGVVTTIIMVISFAEIFSDAGFQKYLVQHEFTDLDDRNKNTNVAFISNLTIALVLWGLIIIFRNPIASAVGNPDLGLALAIACVQIPLTSFSSIQMALYRRAFNFKTLFMVRIMASLIPLIVTVPLAIIGFGYWSLIIGTTCGILSNAIILTAKSNWKPMLYYNFALLKEMFSFSFWSLLEAVSVWFTLWVDALIIGNAFNVYYLGLYKNSLNMVNAFMAIVTASIIPILFSVLSRLQNDEVKFQAMYYKTQRFVSYLVLPMGFGIFLYSDLATYIMLGSQWTEASDIIGIWALVAAFGIIFSNFNGEVYRSKGKPKLSFIYQMIHLMFLIPTCLISISYGFWPLVYARSLIRFQGTIAGFVFMRVFMGFSVKEMLANVAKPLGCTLLMGLVAVGLQQISSSVIWSFISIVMCTALYGGLLLLTDRDEIKETIKLFKKS</sequence>
<dbReference type="CDD" id="cd13127">
    <property type="entry name" value="MATE_tuaB_like"/>
    <property type="match status" value="1"/>
</dbReference>
<feature type="transmembrane region" description="Helical" evidence="7">
    <location>
        <begin position="88"/>
        <end position="108"/>
    </location>
</feature>
<comment type="subcellular location">
    <subcellularLocation>
        <location evidence="1">Cell membrane</location>
        <topology evidence="1">Multi-pass membrane protein</topology>
    </subcellularLocation>
</comment>
<evidence type="ECO:0000256" key="7">
    <source>
        <dbReference type="SAM" id="Phobius"/>
    </source>
</evidence>
<feature type="transmembrane region" description="Helical" evidence="7">
    <location>
        <begin position="448"/>
        <end position="469"/>
    </location>
</feature>
<feature type="transmembrane region" description="Helical" evidence="7">
    <location>
        <begin position="179"/>
        <end position="198"/>
    </location>
</feature>
<feature type="transmembrane region" description="Helical" evidence="7">
    <location>
        <begin position="299"/>
        <end position="322"/>
    </location>
</feature>
<feature type="transmembrane region" description="Helical" evidence="7">
    <location>
        <begin position="262"/>
        <end position="279"/>
    </location>
</feature>
<feature type="transmembrane region" description="Helical" evidence="7">
    <location>
        <begin position="120"/>
        <end position="142"/>
    </location>
</feature>
<evidence type="ECO:0000256" key="4">
    <source>
        <dbReference type="ARBA" id="ARBA00022692"/>
    </source>
</evidence>
<dbReference type="PANTHER" id="PTHR30250">
    <property type="entry name" value="PST FAMILY PREDICTED COLANIC ACID TRANSPORTER"/>
    <property type="match status" value="1"/>
</dbReference>
<gene>
    <name evidence="8" type="ORF">E4K67_28440</name>
</gene>
<proteinExistence type="inferred from homology"/>
<comment type="caution">
    <text evidence="8">The sequence shown here is derived from an EMBL/GenBank/DDBJ whole genome shotgun (WGS) entry which is preliminary data.</text>
</comment>
<keyword evidence="3" id="KW-1003">Cell membrane</keyword>
<dbReference type="OrthoDB" id="9770347at2"/>
<dbReference type="Proteomes" id="UP000298460">
    <property type="component" value="Unassembled WGS sequence"/>
</dbReference>
<keyword evidence="9" id="KW-1185">Reference proteome</keyword>
<organism evidence="8 9">
    <name type="scientific">Desulfosporosinus fructosivorans</name>
    <dbReference type="NCBI Taxonomy" id="2018669"/>
    <lineage>
        <taxon>Bacteria</taxon>
        <taxon>Bacillati</taxon>
        <taxon>Bacillota</taxon>
        <taxon>Clostridia</taxon>
        <taxon>Eubacteriales</taxon>
        <taxon>Desulfitobacteriaceae</taxon>
        <taxon>Desulfosporosinus</taxon>
    </lineage>
</organism>
<protein>
    <submittedName>
        <fullName evidence="8">Lipopolysaccharide biosynthesis protein</fullName>
    </submittedName>
</protein>
<evidence type="ECO:0000256" key="2">
    <source>
        <dbReference type="ARBA" id="ARBA00007430"/>
    </source>
</evidence>
<feature type="transmembrane region" description="Helical" evidence="7">
    <location>
        <begin position="391"/>
        <end position="412"/>
    </location>
</feature>
<reference evidence="8 9" key="1">
    <citation type="submission" date="2019-03" db="EMBL/GenBank/DDBJ databases">
        <title>Draft Genome Sequence of Desulfosporosinus fructosivorans Strain 63.6F, Isolated from Marine Sediment in the Baltic Sea.</title>
        <authorList>
            <person name="Hausmann B."/>
            <person name="Vandieken V."/>
            <person name="Pjevac P."/>
            <person name="Schreck K."/>
            <person name="Herbold C.W."/>
            <person name="Loy A."/>
        </authorList>
    </citation>
    <scope>NUCLEOTIDE SEQUENCE [LARGE SCALE GENOMIC DNA]</scope>
    <source>
        <strain evidence="8 9">63.6F</strain>
    </source>
</reference>
<evidence type="ECO:0000256" key="3">
    <source>
        <dbReference type="ARBA" id="ARBA00022475"/>
    </source>
</evidence>
<evidence type="ECO:0000256" key="5">
    <source>
        <dbReference type="ARBA" id="ARBA00022989"/>
    </source>
</evidence>
<name>A0A4Z0QY11_9FIRM</name>
<feature type="transmembrane region" description="Helical" evidence="7">
    <location>
        <begin position="154"/>
        <end position="173"/>
    </location>
</feature>
<feature type="transmembrane region" description="Helical" evidence="7">
    <location>
        <begin position="334"/>
        <end position="352"/>
    </location>
</feature>
<dbReference type="GO" id="GO:0005886">
    <property type="term" value="C:plasma membrane"/>
    <property type="evidence" value="ECO:0007669"/>
    <property type="project" value="UniProtKB-SubCell"/>
</dbReference>
<dbReference type="AlphaFoldDB" id="A0A4Z0QY11"/>
<evidence type="ECO:0000313" key="8">
    <source>
        <dbReference type="EMBL" id="TGE34863.1"/>
    </source>
</evidence>
<dbReference type="Pfam" id="PF13440">
    <property type="entry name" value="Polysacc_synt_3"/>
    <property type="match status" value="1"/>
</dbReference>
<keyword evidence="4 7" id="KW-0812">Transmembrane</keyword>
<accession>A0A4Z0QY11</accession>